<dbReference type="Pfam" id="PF00575">
    <property type="entry name" value="S1"/>
    <property type="match status" value="4"/>
</dbReference>
<accession>A0ABZ1BM47</accession>
<evidence type="ECO:0000313" key="7">
    <source>
        <dbReference type="EMBL" id="WRP13222.1"/>
    </source>
</evidence>
<evidence type="ECO:0000256" key="5">
    <source>
        <dbReference type="SAM" id="MobiDB-lite"/>
    </source>
</evidence>
<protein>
    <submittedName>
        <fullName evidence="7">30S ribosomal protein S1</fullName>
    </submittedName>
</protein>
<feature type="domain" description="S1 motif" evidence="6">
    <location>
        <begin position="310"/>
        <end position="379"/>
    </location>
</feature>
<dbReference type="PRINTS" id="PR00681">
    <property type="entry name" value="RIBOSOMALS1"/>
</dbReference>
<dbReference type="SMART" id="SM00316">
    <property type="entry name" value="S1"/>
    <property type="match status" value="4"/>
</dbReference>
<dbReference type="PANTHER" id="PTHR10724:SF7">
    <property type="entry name" value="SMALL RIBOSOMAL SUBUNIT PROTEIN BS1C"/>
    <property type="match status" value="1"/>
</dbReference>
<feature type="compositionally biased region" description="Low complexity" evidence="5">
    <location>
        <begin position="1"/>
        <end position="15"/>
    </location>
</feature>
<dbReference type="InterPro" id="IPR035104">
    <property type="entry name" value="Ribosomal_protein_S1-like"/>
</dbReference>
<feature type="region of interest" description="Disordered" evidence="5">
    <location>
        <begin position="1"/>
        <end position="20"/>
    </location>
</feature>
<evidence type="ECO:0000256" key="4">
    <source>
        <dbReference type="SAM" id="Coils"/>
    </source>
</evidence>
<feature type="domain" description="S1 motif" evidence="6">
    <location>
        <begin position="224"/>
        <end position="293"/>
    </location>
</feature>
<feature type="region of interest" description="Disordered" evidence="5">
    <location>
        <begin position="376"/>
        <end position="439"/>
    </location>
</feature>
<sequence length="439" mass="47718">MPSQPASAQPEAAAELPTAAGEQAAALETVESLQETNAQDAMEQALAALTPGRVVRGRVVQVSADEVLVDVGYKGDGRIPIHELGLRSGQTPADILKVGDEIDVWVLKVDEEGGVLLSKRRADAEMTWRRLERAQQEGTILEARVTERVKGGLLVDVGVRGFVPASHVARGYVDNLEQFVGQTLRLKVVEVNRSRRNVVLSRKEVLEKEYEEAKARLFSTLKEGQVVEGVVRRLTDFGAFIDLGGGVEGLLHISEMAWSRVRHPSDVLHEGQTLKVMVLNVDRERERISLGLKQVLPNPWDTVGERYHVGDVVDGEVTRLVDFGAFVRLEDGIEGLVHISQLADHHVTKPQEVVSPGQQVRVRILSVDQAARRIGLSLREAAPKREPRQEPATSHGTAEAPTITIGELYGNLGEVLKNGGQPTRTAGRQAGSPADGAGD</sequence>
<feature type="coiled-coil region" evidence="4">
    <location>
        <begin position="196"/>
        <end position="223"/>
    </location>
</feature>
<reference evidence="8" key="1">
    <citation type="submission" date="2023-12" db="EMBL/GenBank/DDBJ databases">
        <title>Novel isolates from deep terrestrial aquifers shed light on the physiology and ecology of the class Limnochordia.</title>
        <authorList>
            <person name="Karnachuk O.V."/>
            <person name="Lukina A.P."/>
            <person name="Avakyan M.R."/>
            <person name="Kadnikov V."/>
            <person name="Begmatov S."/>
            <person name="Beletsky A.V."/>
            <person name="Mardanov A.V."/>
            <person name="Ravin N.V."/>
        </authorList>
    </citation>
    <scope>NUCLEOTIDE SEQUENCE [LARGE SCALE GENOMIC DNA]</scope>
    <source>
        <strain evidence="8">LN</strain>
    </source>
</reference>
<dbReference type="InterPro" id="IPR012340">
    <property type="entry name" value="NA-bd_OB-fold"/>
</dbReference>
<keyword evidence="4" id="KW-0175">Coiled coil</keyword>
<keyword evidence="2 7" id="KW-0689">Ribosomal protein</keyword>
<evidence type="ECO:0000256" key="3">
    <source>
        <dbReference type="ARBA" id="ARBA00023274"/>
    </source>
</evidence>
<dbReference type="PANTHER" id="PTHR10724">
    <property type="entry name" value="30S RIBOSOMAL PROTEIN S1"/>
    <property type="match status" value="1"/>
</dbReference>
<evidence type="ECO:0000313" key="8">
    <source>
        <dbReference type="Proteomes" id="UP001333102"/>
    </source>
</evidence>
<gene>
    <name evidence="7" type="primary">rpsA</name>
    <name evidence="7" type="ORF">VLY81_07075</name>
</gene>
<dbReference type="SUPFAM" id="SSF50249">
    <property type="entry name" value="Nucleic acid-binding proteins"/>
    <property type="match status" value="4"/>
</dbReference>
<evidence type="ECO:0000256" key="2">
    <source>
        <dbReference type="ARBA" id="ARBA00022980"/>
    </source>
</evidence>
<feature type="domain" description="S1 motif" evidence="6">
    <location>
        <begin position="52"/>
        <end position="120"/>
    </location>
</feature>
<keyword evidence="3" id="KW-0687">Ribonucleoprotein</keyword>
<dbReference type="EMBL" id="CP141614">
    <property type="protein sequence ID" value="WRP13222.1"/>
    <property type="molecule type" value="Genomic_DNA"/>
</dbReference>
<dbReference type="InterPro" id="IPR050437">
    <property type="entry name" value="Ribos_protein_bS1-like"/>
</dbReference>
<dbReference type="PROSITE" id="PS50126">
    <property type="entry name" value="S1"/>
    <property type="match status" value="4"/>
</dbReference>
<dbReference type="GO" id="GO:0005840">
    <property type="term" value="C:ribosome"/>
    <property type="evidence" value="ECO:0007669"/>
    <property type="project" value="UniProtKB-KW"/>
</dbReference>
<evidence type="ECO:0000259" key="6">
    <source>
        <dbReference type="PROSITE" id="PS50126"/>
    </source>
</evidence>
<dbReference type="Proteomes" id="UP001333102">
    <property type="component" value="Chromosome"/>
</dbReference>
<comment type="similarity">
    <text evidence="1">Belongs to the bacterial ribosomal protein bS1 family.</text>
</comment>
<dbReference type="NCBIfam" id="NF005208">
    <property type="entry name" value="PRK06676.1"/>
    <property type="match status" value="1"/>
</dbReference>
<dbReference type="CDD" id="cd04465">
    <property type="entry name" value="S1_RPS1_repeat_ec2_hs2"/>
    <property type="match status" value="1"/>
</dbReference>
<keyword evidence="8" id="KW-1185">Reference proteome</keyword>
<dbReference type="CDD" id="cd05688">
    <property type="entry name" value="S1_RPS1_repeat_ec3"/>
    <property type="match status" value="1"/>
</dbReference>
<dbReference type="InterPro" id="IPR003029">
    <property type="entry name" value="S1_domain"/>
</dbReference>
<dbReference type="RefSeq" id="WP_324667466.1">
    <property type="nucleotide sequence ID" value="NZ_CP141614.1"/>
</dbReference>
<name>A0ABZ1BM47_9FIRM</name>
<proteinExistence type="inferred from homology"/>
<dbReference type="Gene3D" id="2.40.50.140">
    <property type="entry name" value="Nucleic acid-binding proteins"/>
    <property type="match status" value="4"/>
</dbReference>
<evidence type="ECO:0000256" key="1">
    <source>
        <dbReference type="ARBA" id="ARBA00006767"/>
    </source>
</evidence>
<feature type="domain" description="S1 motif" evidence="6">
    <location>
        <begin position="138"/>
        <end position="203"/>
    </location>
</feature>
<organism evidence="7 8">
    <name type="scientific">Geochorda subterranea</name>
    <dbReference type="NCBI Taxonomy" id="3109564"/>
    <lineage>
        <taxon>Bacteria</taxon>
        <taxon>Bacillati</taxon>
        <taxon>Bacillota</taxon>
        <taxon>Limnochordia</taxon>
        <taxon>Limnochordales</taxon>
        <taxon>Geochordaceae</taxon>
        <taxon>Geochorda</taxon>
    </lineage>
</organism>
<dbReference type="CDD" id="cd05687">
    <property type="entry name" value="S1_RPS1_repeat_ec1_hs1"/>
    <property type="match status" value="1"/>
</dbReference>